<protein>
    <submittedName>
        <fullName evidence="2">Uncharacterized protein</fullName>
    </submittedName>
</protein>
<dbReference type="Proteomes" id="UP001063166">
    <property type="component" value="Unassembled WGS sequence"/>
</dbReference>
<accession>A0A9P3Q0X1</accession>
<dbReference type="AlphaFoldDB" id="A0A9P3Q0X1"/>
<gene>
    <name evidence="2" type="ORF">LshimejAT787_2400630</name>
</gene>
<comment type="caution">
    <text evidence="2">The sequence shown here is derived from an EMBL/GenBank/DDBJ whole genome shotgun (WGS) entry which is preliminary data.</text>
</comment>
<evidence type="ECO:0000313" key="2">
    <source>
        <dbReference type="EMBL" id="GLB45605.1"/>
    </source>
</evidence>
<evidence type="ECO:0000313" key="3">
    <source>
        <dbReference type="Proteomes" id="UP001063166"/>
    </source>
</evidence>
<dbReference type="OrthoDB" id="3268696at2759"/>
<sequence length="933" mass="106966">MYDFVKAMSSDASRRTPLPIPCRYAIWVPGFGLWTSPIVPAIPVQFCTKQHTDPLEDYTAVHDLPDEHIWLAFYPRVPVFSGPLLSPLRVPHDRLVRSIHAVVVHGVGFKYFLDLSIRRKWELLETQLLGVAFNLLDHHRQHSRLPPVSWPIAPRAFGYLDGHSSGEDALRAAKRARRAFINVIAFASFAFSLWLTEHEEDCHEKAFALLESLPGSPFPRVWLELLEESAVCSFEWGLRPGALLDPFKTRWGPWLYKFARGGVPIWLHWGIQDKRVPVDPGIGYYYPPREYIEKVQRRPVWRSNVLRPHIVVPPLMTDVVDPEPSPPPFSHPHVISRAQFALEEASSAPPPAGYEEMDTVMALSAPPSPPRVDPRSTVELHSRQHAGEDWPQFYLRMQRLNEERRRNEDARTKQSRDAKAAHARKALSGASKVFEWVQHIEDPTYYVRTLVKSADKESDWDDHPADCRFYWSAFDEWDLCPVKYSEKVRVPACCAMIHDDDPDYHHHNEPNDDYSNLASEPSFSKTSVPPPSHDATLELTEALVTGPPPAHPPRKFHGERLEMYLRLRHGYSAKLGPRECWHDWLHGDGKGKEEKLSPAEWKKVVKRCVYTDLNIADENHRKALVNFHNIVRNSTLRYNDLPSPFDITTIRCRQDLLRVRSVECDLPGYDVVYVLSPPKDSRNDPSRWFVATTSATAVLLAYRCEWHTMREIAVQFLKAGIPFRTVLAVDKRDVAKPRFVQPTRVMREGLGWRAANFSPSRLDFLAYMAKRDEVLSSLAGRVLRTRGGIVGRIAAEVVSDEEVLHGPAIGDEIVGHRGDIRYVDDMIDERVLDVVCGVYHVQVSKDNPEISESSYWPKDSRWWKSGFAGDQWLPLAERFYTDRSRAICSNNIRLYNSTDWKSRIKQSVAHTNAMLKGSERWAADYLQRSSRVA</sequence>
<reference evidence="2" key="1">
    <citation type="submission" date="2022-07" db="EMBL/GenBank/DDBJ databases">
        <title>The genome of Lyophyllum shimeji provides insight into the initial evolution of ectomycorrhizal fungal genome.</title>
        <authorList>
            <person name="Kobayashi Y."/>
            <person name="Shibata T."/>
            <person name="Hirakawa H."/>
            <person name="Shigenobu S."/>
            <person name="Nishiyama T."/>
            <person name="Yamada A."/>
            <person name="Hasebe M."/>
            <person name="Kawaguchi M."/>
        </authorList>
    </citation>
    <scope>NUCLEOTIDE SEQUENCE</scope>
    <source>
        <strain evidence="2">AT787</strain>
    </source>
</reference>
<dbReference type="EMBL" id="BRPK01000024">
    <property type="protein sequence ID" value="GLB45605.1"/>
    <property type="molecule type" value="Genomic_DNA"/>
</dbReference>
<feature type="compositionally biased region" description="Polar residues" evidence="1">
    <location>
        <begin position="513"/>
        <end position="527"/>
    </location>
</feature>
<organism evidence="2 3">
    <name type="scientific">Lyophyllum shimeji</name>
    <name type="common">Hon-shimeji</name>
    <name type="synonym">Tricholoma shimeji</name>
    <dbReference type="NCBI Taxonomy" id="47721"/>
    <lineage>
        <taxon>Eukaryota</taxon>
        <taxon>Fungi</taxon>
        <taxon>Dikarya</taxon>
        <taxon>Basidiomycota</taxon>
        <taxon>Agaricomycotina</taxon>
        <taxon>Agaricomycetes</taxon>
        <taxon>Agaricomycetidae</taxon>
        <taxon>Agaricales</taxon>
        <taxon>Tricholomatineae</taxon>
        <taxon>Lyophyllaceae</taxon>
        <taxon>Lyophyllum</taxon>
    </lineage>
</organism>
<name>A0A9P3Q0X1_LYOSH</name>
<proteinExistence type="predicted"/>
<keyword evidence="3" id="KW-1185">Reference proteome</keyword>
<feature type="region of interest" description="Disordered" evidence="1">
    <location>
        <begin position="504"/>
        <end position="534"/>
    </location>
</feature>
<evidence type="ECO:0000256" key="1">
    <source>
        <dbReference type="SAM" id="MobiDB-lite"/>
    </source>
</evidence>